<dbReference type="OrthoDB" id="1094383at2"/>
<dbReference type="KEGG" id="buy:D8S85_05435"/>
<protein>
    <recommendedName>
        <fullName evidence="3">Peptidase U49</fullName>
    </recommendedName>
</protein>
<reference evidence="1 2" key="1">
    <citation type="submission" date="2018-10" db="EMBL/GenBank/DDBJ databases">
        <title>Butyricimonas faecalis sp. nov., isolated from human faeces and emended description of the genus Butyricimonas.</title>
        <authorList>
            <person name="Le Roy T."/>
            <person name="Van der Smissen P."/>
            <person name="Paquot A."/>
            <person name="Delzenne N."/>
            <person name="Muccioli G."/>
            <person name="Collet J.-F."/>
            <person name="Cani P.D."/>
        </authorList>
    </citation>
    <scope>NUCLEOTIDE SEQUENCE [LARGE SCALE GENOMIC DNA]</scope>
    <source>
        <strain evidence="1 2">H184</strain>
    </source>
</reference>
<dbReference type="AlphaFoldDB" id="A0A3Q9IML2"/>
<dbReference type="InterPro" id="IPR019504">
    <property type="entry name" value="Peptidase_U49_Lit_pept"/>
</dbReference>
<dbReference type="RefSeq" id="WP_005850457.1">
    <property type="nucleotide sequence ID" value="NZ_CP032819.1"/>
</dbReference>
<dbReference type="Proteomes" id="UP000270673">
    <property type="component" value="Chromosome"/>
</dbReference>
<dbReference type="Pfam" id="PF10463">
    <property type="entry name" value="Peptidase_U49"/>
    <property type="match status" value="1"/>
</dbReference>
<evidence type="ECO:0008006" key="3">
    <source>
        <dbReference type="Google" id="ProtNLM"/>
    </source>
</evidence>
<evidence type="ECO:0000313" key="1">
    <source>
        <dbReference type="EMBL" id="AZS29048.1"/>
    </source>
</evidence>
<organism evidence="1 2">
    <name type="scientific">Butyricimonas faecalis</name>
    <dbReference type="NCBI Taxonomy" id="2093856"/>
    <lineage>
        <taxon>Bacteria</taxon>
        <taxon>Pseudomonadati</taxon>
        <taxon>Bacteroidota</taxon>
        <taxon>Bacteroidia</taxon>
        <taxon>Bacteroidales</taxon>
        <taxon>Odoribacteraceae</taxon>
        <taxon>Butyricimonas</taxon>
    </lineage>
</organism>
<accession>A0A3Q9IML2</accession>
<gene>
    <name evidence="1" type="ORF">D8S85_05435</name>
</gene>
<name>A0A3Q9IML2_9BACT</name>
<dbReference type="EMBL" id="CP032819">
    <property type="protein sequence ID" value="AZS29048.1"/>
    <property type="molecule type" value="Genomic_DNA"/>
</dbReference>
<proteinExistence type="predicted"/>
<dbReference type="GeneID" id="69979220"/>
<sequence length="327" mass="37795">MKEAKEIYYLPVEQLSDDAIQCIEKVVELLDAIKDDCNINNFSRRFTFIREGKAISDVAEIKKDSNGLNHIYINENFCQYLWSVCIYLNAYFENVIHIPIMDAVGINKYGYKPNLIDVEYANDCFFRGRQLLHNFNRDVYWVTPNICNPQQFENIISHTNGVYCAAIAFIYAHEFSHNYLGHTQIQQTFPHTIDDEIAADDTAISFIQTEYDSAWGNTYKAGVATVLAAILLMSEDSISGDGTHPDMDVRIENLVTKLELHEMDPLWGYLGVALRLWLLVFGGLSIEEDMQQPGFGSYKEIYLFYMEKLKTVRQQRYPKIVKPDWDI</sequence>
<evidence type="ECO:0000313" key="2">
    <source>
        <dbReference type="Proteomes" id="UP000270673"/>
    </source>
</evidence>
<keyword evidence="2" id="KW-1185">Reference proteome</keyword>